<name>A0ABW4VZP9_9BACI</name>
<evidence type="ECO:0000313" key="2">
    <source>
        <dbReference type="Proteomes" id="UP001597383"/>
    </source>
</evidence>
<gene>
    <name evidence="1" type="ORF">ACFSJF_09780</name>
</gene>
<organism evidence="1 2">
    <name type="scientific">Ornithinibacillus salinisoli</name>
    <dbReference type="NCBI Taxonomy" id="1848459"/>
    <lineage>
        <taxon>Bacteria</taxon>
        <taxon>Bacillati</taxon>
        <taxon>Bacillota</taxon>
        <taxon>Bacilli</taxon>
        <taxon>Bacillales</taxon>
        <taxon>Bacillaceae</taxon>
        <taxon>Ornithinibacillus</taxon>
    </lineage>
</organism>
<dbReference type="RefSeq" id="WP_377556461.1">
    <property type="nucleotide sequence ID" value="NZ_JBHUHQ010000015.1"/>
</dbReference>
<dbReference type="Proteomes" id="UP001597383">
    <property type="component" value="Unassembled WGS sequence"/>
</dbReference>
<dbReference type="InterPro" id="IPR045584">
    <property type="entry name" value="Pilin-like"/>
</dbReference>
<protein>
    <submittedName>
        <fullName evidence="1">Prepilin-type N-terminal cleavage/methylation domain-containing protein</fullName>
    </submittedName>
</protein>
<comment type="caution">
    <text evidence="1">The sequence shown here is derived from an EMBL/GenBank/DDBJ whole genome shotgun (WGS) entry which is preliminary data.</text>
</comment>
<reference evidence="2" key="1">
    <citation type="journal article" date="2019" name="Int. J. Syst. Evol. Microbiol.">
        <title>The Global Catalogue of Microorganisms (GCM) 10K type strain sequencing project: providing services to taxonomists for standard genome sequencing and annotation.</title>
        <authorList>
            <consortium name="The Broad Institute Genomics Platform"/>
            <consortium name="The Broad Institute Genome Sequencing Center for Infectious Disease"/>
            <person name="Wu L."/>
            <person name="Ma J."/>
        </authorList>
    </citation>
    <scope>NUCLEOTIDE SEQUENCE [LARGE SCALE GENOMIC DNA]</scope>
    <source>
        <strain evidence="2">R28</strain>
    </source>
</reference>
<proteinExistence type="predicted"/>
<sequence length="90" mass="10472">MTSKLKYNRGFTLMDLLGVLAILSIILLIVVPSISSSVEKANREVCYSNIIELERHYEMHLTLDDIEHSETLFFFNSLESLMKQYVQKME</sequence>
<evidence type="ECO:0000313" key="1">
    <source>
        <dbReference type="EMBL" id="MFD2044556.1"/>
    </source>
</evidence>
<dbReference type="EMBL" id="JBHUHQ010000015">
    <property type="protein sequence ID" value="MFD2044556.1"/>
    <property type="molecule type" value="Genomic_DNA"/>
</dbReference>
<accession>A0ABW4VZP9</accession>
<keyword evidence="2" id="KW-1185">Reference proteome</keyword>
<dbReference type="Gene3D" id="3.30.700.10">
    <property type="entry name" value="Glycoprotein, Type 4 Pilin"/>
    <property type="match status" value="1"/>
</dbReference>
<dbReference type="SUPFAM" id="SSF54523">
    <property type="entry name" value="Pili subunits"/>
    <property type="match status" value="1"/>
</dbReference>